<name>A0AAE3GN11_9CYAN</name>
<accession>A0AAE3GN11</accession>
<dbReference type="AlphaFoldDB" id="A0AAE3GN11"/>
<dbReference type="EMBL" id="JAMZMM010000020">
    <property type="protein sequence ID" value="MCP2727600.1"/>
    <property type="molecule type" value="Genomic_DNA"/>
</dbReference>
<dbReference type="Gene3D" id="1.20.910.10">
    <property type="entry name" value="Heme oxygenase-like"/>
    <property type="match status" value="1"/>
</dbReference>
<gene>
    <name evidence="1" type="ORF">NJ959_03805</name>
</gene>
<organism evidence="1 2">
    <name type="scientific">Limnofasciculus baicalensis BBK-W-15</name>
    <dbReference type="NCBI Taxonomy" id="2699891"/>
    <lineage>
        <taxon>Bacteria</taxon>
        <taxon>Bacillati</taxon>
        <taxon>Cyanobacteriota</taxon>
        <taxon>Cyanophyceae</taxon>
        <taxon>Coleofasciculales</taxon>
        <taxon>Coleofasciculaceae</taxon>
        <taxon>Limnofasciculus</taxon>
        <taxon>Limnofasciculus baicalensis</taxon>
    </lineage>
</organism>
<sequence length="147" mass="17242">MTEFHTYWLRMLLEQTNTWKQFISYRETAPWFGKLTSNTFNLLLTRPGYKFAAYGQFTISESWVLPHFSRILEGMKRVGLDCKNNTIYFEKHLTIDPYHTRDLLDALACQEPKLSQAEINQVLFGTQMAIVAAKAQYDRMIIYLSSL</sequence>
<dbReference type="Proteomes" id="UP001204953">
    <property type="component" value="Unassembled WGS sequence"/>
</dbReference>
<evidence type="ECO:0000313" key="2">
    <source>
        <dbReference type="Proteomes" id="UP001204953"/>
    </source>
</evidence>
<evidence type="ECO:0000313" key="1">
    <source>
        <dbReference type="EMBL" id="MCP2727600.1"/>
    </source>
</evidence>
<comment type="caution">
    <text evidence="1">The sequence shown here is derived from an EMBL/GenBank/DDBJ whole genome shotgun (WGS) entry which is preliminary data.</text>
</comment>
<reference evidence="1" key="1">
    <citation type="submission" date="2022-06" db="EMBL/GenBank/DDBJ databases">
        <title>New cyanobacteria of genus Symplocastrum in benthos of Lake Baikal.</title>
        <authorList>
            <person name="Sorokovikova E."/>
            <person name="Tikhonova I."/>
            <person name="Krasnopeev A."/>
            <person name="Evseev P."/>
            <person name="Gladkikh A."/>
            <person name="Belykh O."/>
        </authorList>
    </citation>
    <scope>NUCLEOTIDE SEQUENCE</scope>
    <source>
        <strain evidence="1">BBK-W-15</strain>
    </source>
</reference>
<dbReference type="Pfam" id="PF14518">
    <property type="entry name" value="Haem_oxygenas_2"/>
    <property type="match status" value="1"/>
</dbReference>
<keyword evidence="2" id="KW-1185">Reference proteome</keyword>
<proteinExistence type="predicted"/>
<dbReference type="InterPro" id="IPR016084">
    <property type="entry name" value="Haem_Oase-like_multi-hlx"/>
</dbReference>
<protein>
    <submittedName>
        <fullName evidence="1">Iron-containing redox enzyme family protein</fullName>
    </submittedName>
</protein>